<name>A0ACB7PGA6_9PEZI</name>
<comment type="caution">
    <text evidence="1">The sequence shown here is derived from an EMBL/GenBank/DDBJ whole genome shotgun (WGS) entry which is preliminary data.</text>
</comment>
<reference evidence="1 2" key="1">
    <citation type="journal article" date="2021" name="Nat. Commun.">
        <title>Genetic determinants of endophytism in the Arabidopsis root mycobiome.</title>
        <authorList>
            <person name="Mesny F."/>
            <person name="Miyauchi S."/>
            <person name="Thiergart T."/>
            <person name="Pickel B."/>
            <person name="Atanasova L."/>
            <person name="Karlsson M."/>
            <person name="Huettel B."/>
            <person name="Barry K.W."/>
            <person name="Haridas S."/>
            <person name="Chen C."/>
            <person name="Bauer D."/>
            <person name="Andreopoulos W."/>
            <person name="Pangilinan J."/>
            <person name="LaButti K."/>
            <person name="Riley R."/>
            <person name="Lipzen A."/>
            <person name="Clum A."/>
            <person name="Drula E."/>
            <person name="Henrissat B."/>
            <person name="Kohler A."/>
            <person name="Grigoriev I.V."/>
            <person name="Martin F.M."/>
            <person name="Hacquard S."/>
        </authorList>
    </citation>
    <scope>NUCLEOTIDE SEQUENCE [LARGE SCALE GENOMIC DNA]</scope>
    <source>
        <strain evidence="1 2">MPI-SDFR-AT-0079</strain>
    </source>
</reference>
<protein>
    <submittedName>
        <fullName evidence="1">Uncharacterized protein</fullName>
    </submittedName>
</protein>
<sequence length="219" mass="24234">MTGGMTVYYMQADFNSNGNQKITSFKPGFRMTVGSPTTTSGNAPNLHYTCLQDIMTRFPETTTFPTSPCPAGIMAIHHFPACWDGKNLDSPNHQDHMYYSGTGGFVAHKACPSSHPVRMPHIALETMWDTRQFNDRSLWPTDGSQPFLWSYGDTKGYGTHADYVFGWKGDALQRTMDSRALLSDGLKTQAVDAANRCTIPATVRENVDGWLDALPGHSM</sequence>
<dbReference type="EMBL" id="JAGIZQ010000003">
    <property type="protein sequence ID" value="KAH6637318.1"/>
    <property type="molecule type" value="Genomic_DNA"/>
</dbReference>
<evidence type="ECO:0000313" key="1">
    <source>
        <dbReference type="EMBL" id="KAH6637318.1"/>
    </source>
</evidence>
<dbReference type="Proteomes" id="UP000724584">
    <property type="component" value="Unassembled WGS sequence"/>
</dbReference>
<organism evidence="1 2">
    <name type="scientific">Chaetomium tenue</name>
    <dbReference type="NCBI Taxonomy" id="1854479"/>
    <lineage>
        <taxon>Eukaryota</taxon>
        <taxon>Fungi</taxon>
        <taxon>Dikarya</taxon>
        <taxon>Ascomycota</taxon>
        <taxon>Pezizomycotina</taxon>
        <taxon>Sordariomycetes</taxon>
        <taxon>Sordariomycetidae</taxon>
        <taxon>Sordariales</taxon>
        <taxon>Chaetomiaceae</taxon>
        <taxon>Chaetomium</taxon>
    </lineage>
</organism>
<accession>A0ACB7PGA6</accession>
<evidence type="ECO:0000313" key="2">
    <source>
        <dbReference type="Proteomes" id="UP000724584"/>
    </source>
</evidence>
<gene>
    <name evidence="1" type="ORF">F5144DRAFT_647457</name>
</gene>
<keyword evidence="2" id="KW-1185">Reference proteome</keyword>
<proteinExistence type="predicted"/>